<dbReference type="STRING" id="756272.Plabr_0983"/>
<name>F0SJ62_RUBBR</name>
<reference evidence="2" key="1">
    <citation type="submission" date="2011-02" db="EMBL/GenBank/DDBJ databases">
        <title>The complete genome of Planctomyces brasiliensis DSM 5305.</title>
        <authorList>
            <person name="Lucas S."/>
            <person name="Copeland A."/>
            <person name="Lapidus A."/>
            <person name="Bruce D."/>
            <person name="Goodwin L."/>
            <person name="Pitluck S."/>
            <person name="Kyrpides N."/>
            <person name="Mavromatis K."/>
            <person name="Pagani I."/>
            <person name="Ivanova N."/>
            <person name="Ovchinnikova G."/>
            <person name="Lu M."/>
            <person name="Detter J.C."/>
            <person name="Han C."/>
            <person name="Land M."/>
            <person name="Hauser L."/>
            <person name="Markowitz V."/>
            <person name="Cheng J.-F."/>
            <person name="Hugenholtz P."/>
            <person name="Woyke T."/>
            <person name="Wu D."/>
            <person name="Tindall B."/>
            <person name="Pomrenke H.G."/>
            <person name="Brambilla E."/>
            <person name="Klenk H.-P."/>
            <person name="Eisen J.A."/>
        </authorList>
    </citation>
    <scope>NUCLEOTIDE SEQUENCE [LARGE SCALE GENOMIC DNA]</scope>
    <source>
        <strain evidence="2">ATCC 49424 / DSM 5305 / JCM 21570 / NBRC 103401 / IFAM 1448</strain>
    </source>
</reference>
<dbReference type="EMBL" id="CP002546">
    <property type="protein sequence ID" value="ADY58604.1"/>
    <property type="molecule type" value="Genomic_DNA"/>
</dbReference>
<organism evidence="1 2">
    <name type="scientific">Rubinisphaera brasiliensis (strain ATCC 49424 / DSM 5305 / JCM 21570 / IAM 15109 / NBRC 103401 / IFAM 1448)</name>
    <name type="common">Planctomyces brasiliensis</name>
    <dbReference type="NCBI Taxonomy" id="756272"/>
    <lineage>
        <taxon>Bacteria</taxon>
        <taxon>Pseudomonadati</taxon>
        <taxon>Planctomycetota</taxon>
        <taxon>Planctomycetia</taxon>
        <taxon>Planctomycetales</taxon>
        <taxon>Planctomycetaceae</taxon>
        <taxon>Rubinisphaera</taxon>
    </lineage>
</organism>
<accession>F0SJ62</accession>
<gene>
    <name evidence="1" type="ordered locus">Plabr_0983</name>
</gene>
<keyword evidence="2" id="KW-1185">Reference proteome</keyword>
<dbReference type="HOGENOM" id="CLU_2668782_0_0_0"/>
<protein>
    <submittedName>
        <fullName evidence="1">Uncharacterized protein</fullName>
    </submittedName>
</protein>
<evidence type="ECO:0000313" key="2">
    <source>
        <dbReference type="Proteomes" id="UP000006860"/>
    </source>
</evidence>
<dbReference type="Proteomes" id="UP000006860">
    <property type="component" value="Chromosome"/>
</dbReference>
<evidence type="ECO:0000313" key="1">
    <source>
        <dbReference type="EMBL" id="ADY58604.1"/>
    </source>
</evidence>
<dbReference type="KEGG" id="pbs:Plabr_0983"/>
<sequence length="75" mass="8146">MQLLGLGDVSRLIGIARHKIEYAIANGAIPEPELRIANKRVFTTEDVQRVADYFGVVINENGGGKEGTCDSQDNT</sequence>
<proteinExistence type="predicted"/>
<dbReference type="AlphaFoldDB" id="F0SJ62"/>
<dbReference type="OrthoDB" id="292485at2"/>
<dbReference type="RefSeq" id="WP_013627340.1">
    <property type="nucleotide sequence ID" value="NC_015174.1"/>
</dbReference>